<evidence type="ECO:0000256" key="6">
    <source>
        <dbReference type="ARBA" id="ARBA00023136"/>
    </source>
</evidence>
<dbReference type="GO" id="GO:0009279">
    <property type="term" value="C:cell outer membrane"/>
    <property type="evidence" value="ECO:0007669"/>
    <property type="project" value="UniProtKB-SubCell"/>
</dbReference>
<accession>A0A7X0PIB5</accession>
<dbReference type="GO" id="GO:1990281">
    <property type="term" value="C:efflux pump complex"/>
    <property type="evidence" value="ECO:0007669"/>
    <property type="project" value="TreeGrafter"/>
</dbReference>
<name>A0A7X0PIB5_9BURK</name>
<evidence type="ECO:0000313" key="11">
    <source>
        <dbReference type="Proteomes" id="UP000575083"/>
    </source>
</evidence>
<evidence type="ECO:0000256" key="2">
    <source>
        <dbReference type="ARBA" id="ARBA00007613"/>
    </source>
</evidence>
<dbReference type="GO" id="GO:0015562">
    <property type="term" value="F:efflux transmembrane transporter activity"/>
    <property type="evidence" value="ECO:0007669"/>
    <property type="project" value="InterPro"/>
</dbReference>
<keyword evidence="3" id="KW-0813">Transport</keyword>
<evidence type="ECO:0000256" key="5">
    <source>
        <dbReference type="ARBA" id="ARBA00022692"/>
    </source>
</evidence>
<keyword evidence="7" id="KW-0998">Cell outer membrane</keyword>
<dbReference type="Proteomes" id="UP000575083">
    <property type="component" value="Unassembled WGS sequence"/>
</dbReference>
<dbReference type="GO" id="GO:0015288">
    <property type="term" value="F:porin activity"/>
    <property type="evidence" value="ECO:0007669"/>
    <property type="project" value="TreeGrafter"/>
</dbReference>
<reference evidence="10 11" key="1">
    <citation type="submission" date="2020-08" db="EMBL/GenBank/DDBJ databases">
        <title>Functional genomics of gut bacteria from endangered species of beetles.</title>
        <authorList>
            <person name="Carlos-Shanley C."/>
        </authorList>
    </citation>
    <scope>NUCLEOTIDE SEQUENCE [LARGE SCALE GENOMIC DNA]</scope>
    <source>
        <strain evidence="10 11">S00198</strain>
    </source>
</reference>
<dbReference type="PANTHER" id="PTHR30026:SF5">
    <property type="entry name" value="ABC-TYPE EFFLUX SYSTEM SECRETIN COMPONENT"/>
    <property type="match status" value="1"/>
</dbReference>
<feature type="signal peptide" evidence="9">
    <location>
        <begin position="1"/>
        <end position="42"/>
    </location>
</feature>
<evidence type="ECO:0000256" key="4">
    <source>
        <dbReference type="ARBA" id="ARBA00022452"/>
    </source>
</evidence>
<dbReference type="Gene3D" id="1.20.1600.10">
    <property type="entry name" value="Outer membrane efflux proteins (OEP)"/>
    <property type="match status" value="1"/>
</dbReference>
<evidence type="ECO:0000256" key="9">
    <source>
        <dbReference type="SAM" id="SignalP"/>
    </source>
</evidence>
<organism evidence="10 11">
    <name type="scientific">Acidovorax soli</name>
    <dbReference type="NCBI Taxonomy" id="592050"/>
    <lineage>
        <taxon>Bacteria</taxon>
        <taxon>Pseudomonadati</taxon>
        <taxon>Pseudomonadota</taxon>
        <taxon>Betaproteobacteria</taxon>
        <taxon>Burkholderiales</taxon>
        <taxon>Comamonadaceae</taxon>
        <taxon>Acidovorax</taxon>
    </lineage>
</organism>
<evidence type="ECO:0000256" key="8">
    <source>
        <dbReference type="SAM" id="Coils"/>
    </source>
</evidence>
<sequence length="483" mass="51933">MTLHTTNRPHTAAGRPRFCLRMPTLRAAAVLSLLALQGPAQAQPMAFNAALEQLTARSDQLAASRSAVESAQLRRQALARLGGPVVSLSGAAYAYNANLDLDLNPVNQALPGVLQQLPPQLAGSLAQLPHLPASYTLNRHKSDTSTSVSGIWPIYMGGAGDAARGLVQAQAAEVRADADKTGHEVTTVLVQRYFGAQLAEQAARLRESALATIEQHDAAAQKMLDAGVIARVERLQARAALEEARRNARKARDDADLAATALARTVKASERVTPTSPLFVLGQPVEPLPYFVDAALQRHPGLAKVAAKKGQAEQLHAAQEALRKPQVFAFGQRQLKTGRDADWVAGIGVRFTLWDSIDRDALAASSSRQIEQAERTGAQAQNDIALLVEKRWQALEQARRAYFALQPGLELADEVLRLRSSGLRAGTSTTLDLIDAQVNQAKAQTERAQAAHDYVKALAELLEACGLSDEFGKYMARADVKVD</sequence>
<comment type="subcellular location">
    <subcellularLocation>
        <location evidence="1">Cell outer membrane</location>
    </subcellularLocation>
</comment>
<evidence type="ECO:0000256" key="3">
    <source>
        <dbReference type="ARBA" id="ARBA00022448"/>
    </source>
</evidence>
<dbReference type="InterPro" id="IPR003423">
    <property type="entry name" value="OMP_efflux"/>
</dbReference>
<keyword evidence="11" id="KW-1185">Reference proteome</keyword>
<comment type="similarity">
    <text evidence="2">Belongs to the outer membrane factor (OMF) (TC 1.B.17) family.</text>
</comment>
<protein>
    <submittedName>
        <fullName evidence="10">Outer membrane protein TolC</fullName>
    </submittedName>
</protein>
<dbReference type="EMBL" id="JACHLK010000012">
    <property type="protein sequence ID" value="MBB6562460.1"/>
    <property type="molecule type" value="Genomic_DNA"/>
</dbReference>
<proteinExistence type="inferred from homology"/>
<dbReference type="InterPro" id="IPR051906">
    <property type="entry name" value="TolC-like"/>
</dbReference>
<keyword evidence="6" id="KW-0472">Membrane</keyword>
<keyword evidence="5" id="KW-0812">Transmembrane</keyword>
<dbReference type="PANTHER" id="PTHR30026">
    <property type="entry name" value="OUTER MEMBRANE PROTEIN TOLC"/>
    <property type="match status" value="1"/>
</dbReference>
<evidence type="ECO:0000256" key="7">
    <source>
        <dbReference type="ARBA" id="ARBA00023237"/>
    </source>
</evidence>
<keyword evidence="9" id="KW-0732">Signal</keyword>
<feature type="coiled-coil region" evidence="8">
    <location>
        <begin position="234"/>
        <end position="261"/>
    </location>
</feature>
<dbReference type="Pfam" id="PF02321">
    <property type="entry name" value="OEP"/>
    <property type="match status" value="1"/>
</dbReference>
<dbReference type="RefSeq" id="WP_184862477.1">
    <property type="nucleotide sequence ID" value="NZ_JACHLK010000012.1"/>
</dbReference>
<comment type="caution">
    <text evidence="10">The sequence shown here is derived from an EMBL/GenBank/DDBJ whole genome shotgun (WGS) entry which is preliminary data.</text>
</comment>
<evidence type="ECO:0000313" key="10">
    <source>
        <dbReference type="EMBL" id="MBB6562460.1"/>
    </source>
</evidence>
<evidence type="ECO:0000256" key="1">
    <source>
        <dbReference type="ARBA" id="ARBA00004442"/>
    </source>
</evidence>
<dbReference type="SUPFAM" id="SSF56954">
    <property type="entry name" value="Outer membrane efflux proteins (OEP)"/>
    <property type="match status" value="1"/>
</dbReference>
<keyword evidence="8" id="KW-0175">Coiled coil</keyword>
<gene>
    <name evidence="10" type="ORF">HNP48_005170</name>
</gene>
<feature type="chain" id="PRO_5030511390" evidence="9">
    <location>
        <begin position="43"/>
        <end position="483"/>
    </location>
</feature>
<dbReference type="AlphaFoldDB" id="A0A7X0PIB5"/>
<feature type="coiled-coil region" evidence="8">
    <location>
        <begin position="363"/>
        <end position="390"/>
    </location>
</feature>
<keyword evidence="4" id="KW-1134">Transmembrane beta strand</keyword>